<evidence type="ECO:0000256" key="2">
    <source>
        <dbReference type="ARBA" id="ARBA00010265"/>
    </source>
</evidence>
<dbReference type="Proteomes" id="UP000608154">
    <property type="component" value="Unassembled WGS sequence"/>
</dbReference>
<comment type="similarity">
    <text evidence="2">Belongs to the TrbI/VirB10 family.</text>
</comment>
<dbReference type="EMBL" id="BMHK01000015">
    <property type="protein sequence ID" value="GGC04640.1"/>
    <property type="molecule type" value="Genomic_DNA"/>
</dbReference>
<evidence type="ECO:0000256" key="3">
    <source>
        <dbReference type="ARBA" id="ARBA00022692"/>
    </source>
</evidence>
<organism evidence="8 9">
    <name type="scientific">Novosphingobium endophyticum</name>
    <dbReference type="NCBI Taxonomy" id="1955250"/>
    <lineage>
        <taxon>Bacteria</taxon>
        <taxon>Pseudomonadati</taxon>
        <taxon>Pseudomonadota</taxon>
        <taxon>Alphaproteobacteria</taxon>
        <taxon>Sphingomonadales</taxon>
        <taxon>Sphingomonadaceae</taxon>
        <taxon>Novosphingobium</taxon>
    </lineage>
</organism>
<feature type="transmembrane region" description="Helical" evidence="7">
    <location>
        <begin position="42"/>
        <end position="62"/>
    </location>
</feature>
<name>A0A916TTG0_9SPHN</name>
<reference evidence="8" key="2">
    <citation type="submission" date="2020-09" db="EMBL/GenBank/DDBJ databases">
        <authorList>
            <person name="Sun Q."/>
            <person name="Zhou Y."/>
        </authorList>
    </citation>
    <scope>NUCLEOTIDE SEQUENCE</scope>
    <source>
        <strain evidence="8">CGMCC 1.15095</strain>
    </source>
</reference>
<keyword evidence="9" id="KW-1185">Reference proteome</keyword>
<evidence type="ECO:0000256" key="4">
    <source>
        <dbReference type="ARBA" id="ARBA00022989"/>
    </source>
</evidence>
<dbReference type="GO" id="GO:0016020">
    <property type="term" value="C:membrane"/>
    <property type="evidence" value="ECO:0007669"/>
    <property type="project" value="UniProtKB-SubCell"/>
</dbReference>
<evidence type="ECO:0000313" key="8">
    <source>
        <dbReference type="EMBL" id="GGC04640.1"/>
    </source>
</evidence>
<comment type="caution">
    <text evidence="8">The sequence shown here is derived from an EMBL/GenBank/DDBJ whole genome shotgun (WGS) entry which is preliminary data.</text>
</comment>
<keyword evidence="3 7" id="KW-0812">Transmembrane</keyword>
<dbReference type="InterPro" id="IPR042217">
    <property type="entry name" value="T4SS_VirB10/TrbI"/>
</dbReference>
<dbReference type="CDD" id="cd16429">
    <property type="entry name" value="VirB10"/>
    <property type="match status" value="1"/>
</dbReference>
<comment type="subcellular location">
    <subcellularLocation>
        <location evidence="1">Membrane</location>
        <topology evidence="1">Single-pass membrane protein</topology>
    </subcellularLocation>
</comment>
<dbReference type="RefSeq" id="WP_188771779.1">
    <property type="nucleotide sequence ID" value="NZ_BMHK01000015.1"/>
</dbReference>
<proteinExistence type="inferred from homology"/>
<dbReference type="Pfam" id="PF03743">
    <property type="entry name" value="TrbI"/>
    <property type="match status" value="1"/>
</dbReference>
<sequence>MSEEQAAASEEAKAPSPPPKVDPETLAIRARPPRAIRFRREVIIAGAAAGAAALVAVAWIALEPRIVRQAAQQSELSQPGARPANEVAQGLPDNYAGVPRLGPPLPGDLGRPILRARQREMAAQEGYPGSAVEAAMPERQRKAAELRAARESALLVQSGRPPAAGPAARDAVALPAPRVPELAPADAGSGSHGQDHKAKFVASLDDGGDINPHRLSGPASPNSLVAGSVIAASLLTGLNSDLPGMVIAQVTQNAYDTATGQVLLVPQGARLVGKYDSAVAFGQRRALVVWQRLILPDGRSMRLDNMPAADPSGYAGLADKVDFYTWRLLKGAAISTLLGVGAQLSVSGESDLVEAIREAAQTNIARAGDQLAQHNLNIPPTVTIRPGTPVRLIVRRDLVFPPRVHKEPDHVRP</sequence>
<evidence type="ECO:0000256" key="5">
    <source>
        <dbReference type="ARBA" id="ARBA00023136"/>
    </source>
</evidence>
<evidence type="ECO:0000313" key="9">
    <source>
        <dbReference type="Proteomes" id="UP000608154"/>
    </source>
</evidence>
<evidence type="ECO:0000256" key="7">
    <source>
        <dbReference type="SAM" id="Phobius"/>
    </source>
</evidence>
<evidence type="ECO:0000256" key="6">
    <source>
        <dbReference type="SAM" id="MobiDB-lite"/>
    </source>
</evidence>
<dbReference type="InterPro" id="IPR005498">
    <property type="entry name" value="T4SS_VirB10/TraB/TrbI"/>
</dbReference>
<accession>A0A916TTG0</accession>
<protein>
    <submittedName>
        <fullName evidence="8">Conjugal transfer protein TrbI</fullName>
    </submittedName>
</protein>
<evidence type="ECO:0000256" key="1">
    <source>
        <dbReference type="ARBA" id="ARBA00004167"/>
    </source>
</evidence>
<keyword evidence="4 7" id="KW-1133">Transmembrane helix</keyword>
<dbReference type="Gene3D" id="2.40.128.260">
    <property type="entry name" value="Type IV secretion system, VirB10/TraB/TrbI"/>
    <property type="match status" value="1"/>
</dbReference>
<feature type="region of interest" description="Disordered" evidence="6">
    <location>
        <begin position="1"/>
        <end position="28"/>
    </location>
</feature>
<dbReference type="AlphaFoldDB" id="A0A916TTG0"/>
<keyword evidence="5 7" id="KW-0472">Membrane</keyword>
<reference evidence="8" key="1">
    <citation type="journal article" date="2014" name="Int. J. Syst. Evol. Microbiol.">
        <title>Complete genome sequence of Corynebacterium casei LMG S-19264T (=DSM 44701T), isolated from a smear-ripened cheese.</title>
        <authorList>
            <consortium name="US DOE Joint Genome Institute (JGI-PGF)"/>
            <person name="Walter F."/>
            <person name="Albersmeier A."/>
            <person name="Kalinowski J."/>
            <person name="Ruckert C."/>
        </authorList>
    </citation>
    <scope>NUCLEOTIDE SEQUENCE</scope>
    <source>
        <strain evidence="8">CGMCC 1.15095</strain>
    </source>
</reference>
<gene>
    <name evidence="8" type="ORF">GCM10011494_23910</name>
</gene>